<reference evidence="2" key="1">
    <citation type="journal article" date="2020" name="Fungal Divers.">
        <title>Resolving the Mortierellaceae phylogeny through synthesis of multi-gene phylogenetics and phylogenomics.</title>
        <authorList>
            <person name="Vandepol N."/>
            <person name="Liber J."/>
            <person name="Desiro A."/>
            <person name="Na H."/>
            <person name="Kennedy M."/>
            <person name="Barry K."/>
            <person name="Grigoriev I.V."/>
            <person name="Miller A.N."/>
            <person name="O'Donnell K."/>
            <person name="Stajich J.E."/>
            <person name="Bonito G."/>
        </authorList>
    </citation>
    <scope>NUCLEOTIDE SEQUENCE</scope>
    <source>
        <strain evidence="2">KOD1015</strain>
    </source>
</reference>
<dbReference type="EMBL" id="JAABOA010002159">
    <property type="protein sequence ID" value="KAF9580295.1"/>
    <property type="molecule type" value="Genomic_DNA"/>
</dbReference>
<feature type="compositionally biased region" description="Polar residues" evidence="1">
    <location>
        <begin position="164"/>
        <end position="180"/>
    </location>
</feature>
<dbReference type="OrthoDB" id="2281547at2759"/>
<evidence type="ECO:0000313" key="3">
    <source>
        <dbReference type="Proteomes" id="UP000780801"/>
    </source>
</evidence>
<keyword evidence="3" id="KW-1185">Reference proteome</keyword>
<feature type="non-terminal residue" evidence="2">
    <location>
        <position position="272"/>
    </location>
</feature>
<organism evidence="2 3">
    <name type="scientific">Lunasporangiospora selenospora</name>
    <dbReference type="NCBI Taxonomy" id="979761"/>
    <lineage>
        <taxon>Eukaryota</taxon>
        <taxon>Fungi</taxon>
        <taxon>Fungi incertae sedis</taxon>
        <taxon>Mucoromycota</taxon>
        <taxon>Mortierellomycotina</taxon>
        <taxon>Mortierellomycetes</taxon>
        <taxon>Mortierellales</taxon>
        <taxon>Mortierellaceae</taxon>
        <taxon>Lunasporangiospora</taxon>
    </lineage>
</organism>
<evidence type="ECO:0000256" key="1">
    <source>
        <dbReference type="SAM" id="MobiDB-lite"/>
    </source>
</evidence>
<dbReference type="Proteomes" id="UP000780801">
    <property type="component" value="Unassembled WGS sequence"/>
</dbReference>
<dbReference type="InterPro" id="IPR051999">
    <property type="entry name" value="Mediator_complex_subunit_1"/>
</dbReference>
<dbReference type="PANTHER" id="PTHR12881:SF10">
    <property type="entry name" value="MEDIATOR OF RNA POLYMERASE II TRANSCRIPTION SUBUNIT 1"/>
    <property type="match status" value="1"/>
</dbReference>
<feature type="region of interest" description="Disordered" evidence="1">
    <location>
        <begin position="164"/>
        <end position="198"/>
    </location>
</feature>
<proteinExistence type="predicted"/>
<comment type="caution">
    <text evidence="2">The sequence shown here is derived from an EMBL/GenBank/DDBJ whole genome shotgun (WGS) entry which is preliminary data.</text>
</comment>
<feature type="compositionally biased region" description="Low complexity" evidence="1">
    <location>
        <begin position="181"/>
        <end position="198"/>
    </location>
</feature>
<feature type="compositionally biased region" description="Polar residues" evidence="1">
    <location>
        <begin position="79"/>
        <end position="101"/>
    </location>
</feature>
<evidence type="ECO:0000313" key="2">
    <source>
        <dbReference type="EMBL" id="KAF9580295.1"/>
    </source>
</evidence>
<protein>
    <submittedName>
        <fullName evidence="2">Uncharacterized protein</fullName>
    </submittedName>
</protein>
<gene>
    <name evidence="2" type="ORF">BGW38_003118</name>
</gene>
<accession>A0A9P6FT70</accession>
<dbReference type="PANTHER" id="PTHR12881">
    <property type="entry name" value="MEDIATOR OF RNA POLYMERASE II TRANSCRIPTION SUBUNIT 1"/>
    <property type="match status" value="1"/>
</dbReference>
<feature type="region of interest" description="Disordered" evidence="1">
    <location>
        <begin position="78"/>
        <end position="102"/>
    </location>
</feature>
<dbReference type="AlphaFoldDB" id="A0A9P6FT70"/>
<name>A0A9P6FT70_9FUNG</name>
<sequence length="272" mass="29684">IDHSTEQTQWRLAIDQGPGSVEQLYSFDRTKIEARLIHRIPFTHISQVYVCTKLLRQQAAFNALFQSCFKEMKPHTPANDANASISPNTNDSGHGRTSTAFTGAHGDASAIEVPILVQTPQPSRAILVSFANPFTESNVMLEILVEAGTGQAVVQMAMTPTENLTGSSSTMPLSISGPTNPASVATTAAGSGAGPSQSPEPLILTSEELTQELASHENIPMLVQWILKRSFGWMKERHQHTLKNQHHLHQHYLGRRPSSHVEDGGILKKARV</sequence>
<dbReference type="GO" id="GO:0006357">
    <property type="term" value="P:regulation of transcription by RNA polymerase II"/>
    <property type="evidence" value="ECO:0007669"/>
    <property type="project" value="TreeGrafter"/>
</dbReference>
<dbReference type="GO" id="GO:0003712">
    <property type="term" value="F:transcription coregulator activity"/>
    <property type="evidence" value="ECO:0007669"/>
    <property type="project" value="TreeGrafter"/>
</dbReference>
<dbReference type="GO" id="GO:0016592">
    <property type="term" value="C:mediator complex"/>
    <property type="evidence" value="ECO:0007669"/>
    <property type="project" value="TreeGrafter"/>
</dbReference>